<dbReference type="InterPro" id="IPR036638">
    <property type="entry name" value="HLH_DNA-bd_sf"/>
</dbReference>
<dbReference type="PATRIC" id="fig|1307436.3.peg.4994"/>
<reference evidence="1 2" key="2">
    <citation type="journal article" date="2016" name="Sci. Rep.">
        <title>A novel serine protease, Sep1, from Bacillus firmus DS-1 has nematicidal activity and degrades multiple intestinal-associated nematode proteins.</title>
        <authorList>
            <person name="Geng C."/>
            <person name="Nie X."/>
            <person name="Tang Z."/>
            <person name="Zhang Y."/>
            <person name="Lin J."/>
            <person name="Sun M."/>
            <person name="Peng D."/>
        </authorList>
    </citation>
    <scope>NUCLEOTIDE SEQUENCE [LARGE SCALE GENOMIC DNA]</scope>
    <source>
        <strain evidence="1 2">DS1</strain>
    </source>
</reference>
<gene>
    <name evidence="1" type="ORF">PBF_23433</name>
</gene>
<protein>
    <recommendedName>
        <fullName evidence="3">Spo0E like sporulation regulatory protein</fullName>
    </recommendedName>
</protein>
<sequence length="63" mass="7319">MNDRDIQRKIEDKRAEMYLAANNLGLDSSKVVKISEDLDRLINQFYSNRFLDRGSINISKNSV</sequence>
<dbReference type="RefSeq" id="WP_035333212.1">
    <property type="nucleotide sequence ID" value="NZ_APVL01000035.1"/>
</dbReference>
<dbReference type="Gene3D" id="4.10.280.10">
    <property type="entry name" value="Helix-loop-helix DNA-binding domain"/>
    <property type="match status" value="1"/>
</dbReference>
<dbReference type="OrthoDB" id="2972613at2"/>
<reference evidence="2" key="1">
    <citation type="submission" date="2013-03" db="EMBL/GenBank/DDBJ databases">
        <title>Draft genome sequence of Bacillus firmus DS1.</title>
        <authorList>
            <person name="Peng D."/>
            <person name="Zhu L."/>
            <person name="Sun M."/>
        </authorList>
    </citation>
    <scope>NUCLEOTIDE SEQUENCE [LARGE SCALE GENOMIC DNA]</scope>
    <source>
        <strain evidence="2">DS1</strain>
    </source>
</reference>
<dbReference type="AlphaFoldDB" id="W7KR19"/>
<dbReference type="Proteomes" id="UP000019270">
    <property type="component" value="Unassembled WGS sequence"/>
</dbReference>
<comment type="caution">
    <text evidence="1">The sequence shown here is derived from an EMBL/GenBank/DDBJ whole genome shotgun (WGS) entry which is preliminary data.</text>
</comment>
<accession>W7KR19</accession>
<dbReference type="InterPro" id="IPR018540">
    <property type="entry name" value="Spo0E-like"/>
</dbReference>
<dbReference type="GO" id="GO:0043937">
    <property type="term" value="P:regulation of sporulation"/>
    <property type="evidence" value="ECO:0007669"/>
    <property type="project" value="InterPro"/>
</dbReference>
<evidence type="ECO:0008006" key="3">
    <source>
        <dbReference type="Google" id="ProtNLM"/>
    </source>
</evidence>
<evidence type="ECO:0000313" key="2">
    <source>
        <dbReference type="Proteomes" id="UP000019270"/>
    </source>
</evidence>
<dbReference type="Pfam" id="PF09388">
    <property type="entry name" value="SpoOE-like"/>
    <property type="match status" value="1"/>
</dbReference>
<organism evidence="1 2">
    <name type="scientific">Cytobacillus firmus DS1</name>
    <dbReference type="NCBI Taxonomy" id="1307436"/>
    <lineage>
        <taxon>Bacteria</taxon>
        <taxon>Bacillati</taxon>
        <taxon>Bacillota</taxon>
        <taxon>Bacilli</taxon>
        <taxon>Bacillales</taxon>
        <taxon>Bacillaceae</taxon>
        <taxon>Cytobacillus</taxon>
    </lineage>
</organism>
<evidence type="ECO:0000313" key="1">
    <source>
        <dbReference type="EMBL" id="EWG08598.1"/>
    </source>
</evidence>
<proteinExistence type="predicted"/>
<dbReference type="InterPro" id="IPR037208">
    <property type="entry name" value="Spo0E-like_sf"/>
</dbReference>
<dbReference type="SUPFAM" id="SSF140500">
    <property type="entry name" value="BAS1536-like"/>
    <property type="match status" value="1"/>
</dbReference>
<name>W7KR19_CYTFI</name>
<dbReference type="EMBL" id="APVL01000035">
    <property type="protein sequence ID" value="EWG08598.1"/>
    <property type="molecule type" value="Genomic_DNA"/>
</dbReference>
<dbReference type="GO" id="GO:0046983">
    <property type="term" value="F:protein dimerization activity"/>
    <property type="evidence" value="ECO:0007669"/>
    <property type="project" value="InterPro"/>
</dbReference>